<dbReference type="Gene3D" id="3.90.1200.10">
    <property type="match status" value="1"/>
</dbReference>
<dbReference type="RefSeq" id="WP_113875853.1">
    <property type="nucleotide sequence ID" value="NZ_QNRF01000016.1"/>
</dbReference>
<evidence type="ECO:0000313" key="3">
    <source>
        <dbReference type="Proteomes" id="UP000252086"/>
    </source>
</evidence>
<dbReference type="PANTHER" id="PTHR11012">
    <property type="entry name" value="PROTEIN KINASE-LIKE DOMAIN-CONTAINING"/>
    <property type="match status" value="1"/>
</dbReference>
<reference evidence="2 3" key="1">
    <citation type="submission" date="2018-06" db="EMBL/GenBank/DDBJ databases">
        <title>Genomic Encyclopedia of Type Strains, Phase III (KMG-III): the genomes of soil and plant-associated and newly described type strains.</title>
        <authorList>
            <person name="Whitman W."/>
        </authorList>
    </citation>
    <scope>NUCLEOTIDE SEQUENCE [LARGE SCALE GENOMIC DNA]</scope>
    <source>
        <strain evidence="2 3">CECT 7732</strain>
    </source>
</reference>
<evidence type="ECO:0000259" key="1">
    <source>
        <dbReference type="SMART" id="SM00587"/>
    </source>
</evidence>
<feature type="domain" description="CHK kinase-like" evidence="1">
    <location>
        <begin position="112"/>
        <end position="278"/>
    </location>
</feature>
<dbReference type="OrthoDB" id="9769860at2"/>
<name>A0A366CV67_9GAMM</name>
<keyword evidence="3" id="KW-1185">Reference proteome</keyword>
<evidence type="ECO:0000313" key="2">
    <source>
        <dbReference type="EMBL" id="RBO78457.1"/>
    </source>
</evidence>
<keyword evidence="2" id="KW-0808">Transferase</keyword>
<dbReference type="InterPro" id="IPR015897">
    <property type="entry name" value="CHK_kinase-like"/>
</dbReference>
<dbReference type="PANTHER" id="PTHR11012:SF30">
    <property type="entry name" value="PROTEIN KINASE-LIKE DOMAIN-CONTAINING"/>
    <property type="match status" value="1"/>
</dbReference>
<sequence>MSPEIFVKRSLSAESVVRVEVIQSLWSGYGEIVRYRVSGAQDNLTSVIVKSIRLDEVMAHPRGWQSDLSHQRKQRSYQVEAIWYSHWSPQLLEAARVAKCYAVQESETEILLLLEDLDASGFGHRHRQLTWSSCLPVLDWLACFHSAFVNTQMTHSEEMDDDKGLWERGSYWHLATRPDEWQAMAEGELKRQASVIDQMLRKANFQTLIHGDAKVANFCFSESGADVAAVDFQYTGQGIGVQDVAYFLGSCLDEASLAEHLPFLLEHYFAELARCLVAQGESPDFASKVEAEWRSLFDFAWADFHRFILGWSPNHAKNTPFSQMITERALALLRTS</sequence>
<dbReference type="SMART" id="SM00587">
    <property type="entry name" value="CHK"/>
    <property type="match status" value="1"/>
</dbReference>
<comment type="caution">
    <text evidence="2">The sequence shown here is derived from an EMBL/GenBank/DDBJ whole genome shotgun (WGS) entry which is preliminary data.</text>
</comment>
<dbReference type="InterPro" id="IPR011009">
    <property type="entry name" value="Kinase-like_dom_sf"/>
</dbReference>
<gene>
    <name evidence="2" type="ORF">DFP76_11645</name>
</gene>
<proteinExistence type="predicted"/>
<dbReference type="Proteomes" id="UP000252086">
    <property type="component" value="Unassembled WGS sequence"/>
</dbReference>
<dbReference type="InterPro" id="IPR004119">
    <property type="entry name" value="EcKL"/>
</dbReference>
<keyword evidence="2" id="KW-0418">Kinase</keyword>
<dbReference type="SUPFAM" id="SSF56112">
    <property type="entry name" value="Protein kinase-like (PK-like)"/>
    <property type="match status" value="1"/>
</dbReference>
<accession>A0A366CV67</accession>
<protein>
    <submittedName>
        <fullName evidence="2">Ecdysteroid kinase</fullName>
    </submittedName>
</protein>
<dbReference type="GO" id="GO:0016301">
    <property type="term" value="F:kinase activity"/>
    <property type="evidence" value="ECO:0007669"/>
    <property type="project" value="UniProtKB-KW"/>
</dbReference>
<dbReference type="EMBL" id="QNRF01000016">
    <property type="protein sequence ID" value="RBO78457.1"/>
    <property type="molecule type" value="Genomic_DNA"/>
</dbReference>
<dbReference type="AlphaFoldDB" id="A0A366CV67"/>
<organism evidence="2 3">
    <name type="scientific">Marinomonas aquiplantarum</name>
    <dbReference type="NCBI Taxonomy" id="491951"/>
    <lineage>
        <taxon>Bacteria</taxon>
        <taxon>Pseudomonadati</taxon>
        <taxon>Pseudomonadota</taxon>
        <taxon>Gammaproteobacteria</taxon>
        <taxon>Oceanospirillales</taxon>
        <taxon>Oceanospirillaceae</taxon>
        <taxon>Marinomonas</taxon>
    </lineage>
</organism>
<dbReference type="Pfam" id="PF02958">
    <property type="entry name" value="EcKL"/>
    <property type="match status" value="2"/>
</dbReference>